<dbReference type="HOGENOM" id="CLU_1825664_0_0_1"/>
<proteinExistence type="predicted"/>
<dbReference type="RefSeq" id="XP_003709825.1">
    <property type="nucleotide sequence ID" value="XM_003709777.1"/>
</dbReference>
<gene>
    <name evidence="1" type="ORF">MGG_16246</name>
</gene>
<dbReference type="InParanoid" id="G4MPR6"/>
<evidence type="ECO:0000313" key="2">
    <source>
        <dbReference type="Proteomes" id="UP000009058"/>
    </source>
</evidence>
<reference key="2">
    <citation type="submission" date="2011-05" db="EMBL/GenBank/DDBJ databases">
        <title>The Genome Sequence of Magnaporthe oryzae 70-15.</title>
        <authorList>
            <consortium name="The Broad Institute Genome Sequencing Platform"/>
            <person name="Ma L.-J."/>
            <person name="Dead R."/>
            <person name="Young S.K."/>
            <person name="Zeng Q."/>
            <person name="Gargeya S."/>
            <person name="Fitzgerald M."/>
            <person name="Haas B."/>
            <person name="Abouelleil A."/>
            <person name="Alvarado L."/>
            <person name="Arachchi H.M."/>
            <person name="Berlin A."/>
            <person name="Brown A."/>
            <person name="Chapman S.B."/>
            <person name="Chen Z."/>
            <person name="Dunbar C."/>
            <person name="Freedman E."/>
            <person name="Gearin G."/>
            <person name="Gellesch M."/>
            <person name="Goldberg J."/>
            <person name="Griggs A."/>
            <person name="Gujja S."/>
            <person name="Heiman D."/>
            <person name="Howarth C."/>
            <person name="Larson L."/>
            <person name="Lui A."/>
            <person name="MacDonald P.J.P."/>
            <person name="Mehta T."/>
            <person name="Montmayeur A."/>
            <person name="Murphy C."/>
            <person name="Neiman D."/>
            <person name="Pearson M."/>
            <person name="Priest M."/>
            <person name="Roberts A."/>
            <person name="Saif S."/>
            <person name="Shea T."/>
            <person name="Shenoy N."/>
            <person name="Sisk P."/>
            <person name="Stolte C."/>
            <person name="Sykes S."/>
            <person name="Yandava C."/>
            <person name="Wortman J."/>
            <person name="Nusbaum C."/>
            <person name="Birren B."/>
        </authorList>
    </citation>
    <scope>NUCLEOTIDE SEQUENCE</scope>
    <source>
        <strain>70-15</strain>
    </source>
</reference>
<dbReference type="KEGG" id="mgr:MGG_16246"/>
<dbReference type="Proteomes" id="UP000009058">
    <property type="component" value="Chromosome 1"/>
</dbReference>
<dbReference type="GeneID" id="12985267"/>
<dbReference type="EMBL" id="CM001231">
    <property type="protein sequence ID" value="EHA57213.1"/>
    <property type="molecule type" value="Genomic_DNA"/>
</dbReference>
<dbReference type="VEuPathDB" id="FungiDB:MGG_16246"/>
<evidence type="ECO:0000313" key="1">
    <source>
        <dbReference type="EMBL" id="EHA57213.1"/>
    </source>
</evidence>
<keyword evidence="2" id="KW-1185">Reference proteome</keyword>
<organism evidence="1 2">
    <name type="scientific">Pyricularia oryzae (strain 70-15 / ATCC MYA-4617 / FGSC 8958)</name>
    <name type="common">Rice blast fungus</name>
    <name type="synonym">Magnaporthe oryzae</name>
    <dbReference type="NCBI Taxonomy" id="242507"/>
    <lineage>
        <taxon>Eukaryota</taxon>
        <taxon>Fungi</taxon>
        <taxon>Dikarya</taxon>
        <taxon>Ascomycota</taxon>
        <taxon>Pezizomycotina</taxon>
        <taxon>Sordariomycetes</taxon>
        <taxon>Sordariomycetidae</taxon>
        <taxon>Magnaporthales</taxon>
        <taxon>Pyriculariaceae</taxon>
        <taxon>Pyricularia</taxon>
    </lineage>
</organism>
<sequence length="141" mass="15976">MVSKSRWGNKNWRMTSRGLDMLSVLRCYLRLGLWHVAAVEVAIQLGQEFCFQVDRRPDTTCLGLGERETLTVTSHNPVQYTGDDKSKQADHTKYSHCGRKAAGEGLRAFLNHRHWPPSQKSTPAGQELTFSLLGCFRLLTN</sequence>
<protein>
    <submittedName>
        <fullName evidence="1">Uncharacterized protein</fullName>
    </submittedName>
</protein>
<accession>G4MPR6</accession>
<name>G4MPR6_PYRO7</name>
<dbReference type="AlphaFoldDB" id="G4MPR6"/>
<reference evidence="1 2" key="1">
    <citation type="journal article" date="2005" name="Nature">
        <title>The genome sequence of the rice blast fungus Magnaporthe grisea.</title>
        <authorList>
            <person name="Dean R.A."/>
            <person name="Talbot N.J."/>
            <person name="Ebbole D.J."/>
            <person name="Farman M.L."/>
            <person name="Mitchell T.K."/>
            <person name="Orbach M.J."/>
            <person name="Thon M."/>
            <person name="Kulkarni R."/>
            <person name="Xu J.R."/>
            <person name="Pan H."/>
            <person name="Read N.D."/>
            <person name="Lee Y.H."/>
            <person name="Carbone I."/>
            <person name="Brown D."/>
            <person name="Oh Y.Y."/>
            <person name="Donofrio N."/>
            <person name="Jeong J.S."/>
            <person name="Soanes D.M."/>
            <person name="Djonovic S."/>
            <person name="Kolomiets E."/>
            <person name="Rehmeyer C."/>
            <person name="Li W."/>
            <person name="Harding M."/>
            <person name="Kim S."/>
            <person name="Lebrun M.H."/>
            <person name="Bohnert H."/>
            <person name="Coughlan S."/>
            <person name="Butler J."/>
            <person name="Calvo S."/>
            <person name="Ma L.J."/>
            <person name="Nicol R."/>
            <person name="Purcell S."/>
            <person name="Nusbaum C."/>
            <person name="Galagan J.E."/>
            <person name="Birren B.W."/>
        </authorList>
    </citation>
    <scope>NUCLEOTIDE SEQUENCE [LARGE SCALE GENOMIC DNA]</scope>
    <source>
        <strain evidence="2">70-15 / ATCC MYA-4617 / FGSC 8958</strain>
    </source>
</reference>